<sequence length="244" mass="24932">MMALVCTVTSDINREGGSAEAAYERSGAPADGNSSLQEGPGGVSTPLAPLGGGSAGVENNSGSLCMPGTPGCGMPSASGEASAGTLVVDGNAIEPETEVTADGSPLDEAGAANGGSRLRRLVEAGGDQTTPPPVDDAGWRERLKGYKEKIKGPLNRDGNAIEPENELMADGSPLEDNGGAATHESRLRRLWRRLFLDLEDIQHSAGPLVKDGNAIEPETELTADGSPFNEDSSGDTSGRMCGLN</sequence>
<proteinExistence type="predicted"/>
<organism evidence="2 3">
    <name type="scientific">Vitrella brassicaformis (strain CCMP3155)</name>
    <dbReference type="NCBI Taxonomy" id="1169540"/>
    <lineage>
        <taxon>Eukaryota</taxon>
        <taxon>Sar</taxon>
        <taxon>Alveolata</taxon>
        <taxon>Colpodellida</taxon>
        <taxon>Vitrellaceae</taxon>
        <taxon>Vitrella</taxon>
    </lineage>
</organism>
<dbReference type="Proteomes" id="UP000041254">
    <property type="component" value="Unassembled WGS sequence"/>
</dbReference>
<dbReference type="EMBL" id="CDMY01000748">
    <property type="protein sequence ID" value="CEM32315.1"/>
    <property type="molecule type" value="Genomic_DNA"/>
</dbReference>
<dbReference type="AlphaFoldDB" id="A0A0G4GPM4"/>
<dbReference type="InParanoid" id="A0A0G4GPM4"/>
<accession>A0A0G4GPM4</accession>
<feature type="region of interest" description="Disordered" evidence="1">
    <location>
        <begin position="16"/>
        <end position="55"/>
    </location>
</feature>
<reference evidence="2 3" key="1">
    <citation type="submission" date="2014-11" db="EMBL/GenBank/DDBJ databases">
        <authorList>
            <person name="Zhu J."/>
            <person name="Qi W."/>
            <person name="Song R."/>
        </authorList>
    </citation>
    <scope>NUCLEOTIDE SEQUENCE [LARGE SCALE GENOMIC DNA]</scope>
</reference>
<dbReference type="VEuPathDB" id="CryptoDB:Vbra_1013"/>
<protein>
    <submittedName>
        <fullName evidence="2">Uncharacterized protein</fullName>
    </submittedName>
</protein>
<evidence type="ECO:0000313" key="2">
    <source>
        <dbReference type="EMBL" id="CEM32315.1"/>
    </source>
</evidence>
<feature type="region of interest" description="Disordered" evidence="1">
    <location>
        <begin position="207"/>
        <end position="244"/>
    </location>
</feature>
<name>A0A0G4GPM4_VITBC</name>
<evidence type="ECO:0000256" key="1">
    <source>
        <dbReference type="SAM" id="MobiDB-lite"/>
    </source>
</evidence>
<gene>
    <name evidence="2" type="ORF">Vbra_1013</name>
</gene>
<keyword evidence="3" id="KW-1185">Reference proteome</keyword>
<evidence type="ECO:0000313" key="3">
    <source>
        <dbReference type="Proteomes" id="UP000041254"/>
    </source>
</evidence>